<evidence type="ECO:0000256" key="6">
    <source>
        <dbReference type="SAM" id="Phobius"/>
    </source>
</evidence>
<proteinExistence type="inferred from homology"/>
<name>A0A0L0H4N6_SPIPD</name>
<evidence type="ECO:0000256" key="3">
    <source>
        <dbReference type="ARBA" id="ARBA00022692"/>
    </source>
</evidence>
<dbReference type="Pfam" id="PF03647">
    <property type="entry name" value="Tmemb_14"/>
    <property type="match status" value="1"/>
</dbReference>
<dbReference type="InParanoid" id="A0A0L0H4N6"/>
<keyword evidence="5 6" id="KW-0472">Membrane</keyword>
<sequence length="137" mass="14621">MCSRDERCSMLQVAADRSRGRIKANMPPQPSTRTPYTDYFAYVYAGIVFIGGIIGFIKAGSLTSIGIGTVTGTLLGIGARQVSANPRHFSLLLILSGALMVVMGTRYSQSGKVMPAGLITLISAISFLRYGIRLASN</sequence>
<reference evidence="7 8" key="1">
    <citation type="submission" date="2009-08" db="EMBL/GenBank/DDBJ databases">
        <title>The Genome Sequence of Spizellomyces punctatus strain DAOM BR117.</title>
        <authorList>
            <consortium name="The Broad Institute Genome Sequencing Platform"/>
            <person name="Russ C."/>
            <person name="Cuomo C."/>
            <person name="Shea T."/>
            <person name="Young S.K."/>
            <person name="Zeng Q."/>
            <person name="Koehrsen M."/>
            <person name="Haas B."/>
            <person name="Borodovsky M."/>
            <person name="Guigo R."/>
            <person name="Alvarado L."/>
            <person name="Berlin A."/>
            <person name="Bochicchio J."/>
            <person name="Borenstein D."/>
            <person name="Chapman S."/>
            <person name="Chen Z."/>
            <person name="Engels R."/>
            <person name="Freedman E."/>
            <person name="Gellesch M."/>
            <person name="Goldberg J."/>
            <person name="Griggs A."/>
            <person name="Gujja S."/>
            <person name="Heiman D."/>
            <person name="Hepburn T."/>
            <person name="Howarth C."/>
            <person name="Jen D."/>
            <person name="Larson L."/>
            <person name="Lewis B."/>
            <person name="Mehta T."/>
            <person name="Park D."/>
            <person name="Pearson M."/>
            <person name="Roberts A."/>
            <person name="Saif S."/>
            <person name="Shenoy N."/>
            <person name="Sisk P."/>
            <person name="Stolte C."/>
            <person name="Sykes S."/>
            <person name="Thomson T."/>
            <person name="Walk T."/>
            <person name="White J."/>
            <person name="Yandava C."/>
            <person name="Burger G."/>
            <person name="Gray M.W."/>
            <person name="Holland P.W.H."/>
            <person name="King N."/>
            <person name="Lang F.B.F."/>
            <person name="Roger A.J."/>
            <person name="Ruiz-Trillo I."/>
            <person name="Lander E."/>
            <person name="Nusbaum C."/>
        </authorList>
    </citation>
    <scope>NUCLEOTIDE SEQUENCE [LARGE SCALE GENOMIC DNA]</scope>
    <source>
        <strain evidence="7 8">DAOM BR117</strain>
    </source>
</reference>
<evidence type="ECO:0000313" key="8">
    <source>
        <dbReference type="Proteomes" id="UP000053201"/>
    </source>
</evidence>
<dbReference type="eggNOG" id="KOG4267">
    <property type="taxonomic scope" value="Eukaryota"/>
</dbReference>
<dbReference type="GO" id="GO:0031966">
    <property type="term" value="C:mitochondrial membrane"/>
    <property type="evidence" value="ECO:0007669"/>
    <property type="project" value="TreeGrafter"/>
</dbReference>
<dbReference type="VEuPathDB" id="FungiDB:SPPG_08545"/>
<keyword evidence="4 6" id="KW-1133">Transmembrane helix</keyword>
<accession>A0A0L0H4N6</accession>
<keyword evidence="3 6" id="KW-0812">Transmembrane</keyword>
<dbReference type="InterPro" id="IPR005349">
    <property type="entry name" value="TMEM14"/>
</dbReference>
<comment type="subcellular location">
    <subcellularLocation>
        <location evidence="1">Membrane</location>
    </subcellularLocation>
</comment>
<dbReference type="GeneID" id="27691702"/>
<dbReference type="InterPro" id="IPR044890">
    <property type="entry name" value="TMEM14_sf"/>
</dbReference>
<feature type="transmembrane region" description="Helical" evidence="6">
    <location>
        <begin position="39"/>
        <end position="57"/>
    </location>
</feature>
<dbReference type="PANTHER" id="PTHR12668:SF43">
    <property type="entry name" value="TRANSMEMBRANE PROTEIN 14 HOMOLOG"/>
    <property type="match status" value="1"/>
</dbReference>
<protein>
    <recommendedName>
        <fullName evidence="9">Transmembrane protein 14C</fullName>
    </recommendedName>
</protein>
<feature type="transmembrane region" description="Helical" evidence="6">
    <location>
        <begin position="89"/>
        <end position="107"/>
    </location>
</feature>
<evidence type="ECO:0000256" key="2">
    <source>
        <dbReference type="ARBA" id="ARBA00007590"/>
    </source>
</evidence>
<dbReference type="EMBL" id="KQ257471">
    <property type="protein sequence ID" value="KNC96157.1"/>
    <property type="molecule type" value="Genomic_DNA"/>
</dbReference>
<comment type="similarity">
    <text evidence="2">Belongs to the TMEM14 family.</text>
</comment>
<dbReference type="Gene3D" id="1.10.10.1740">
    <property type="entry name" value="Transmembrane protein 14-like"/>
    <property type="match status" value="1"/>
</dbReference>
<evidence type="ECO:0000313" key="7">
    <source>
        <dbReference type="EMBL" id="KNC96157.1"/>
    </source>
</evidence>
<dbReference type="Proteomes" id="UP000053201">
    <property type="component" value="Unassembled WGS sequence"/>
</dbReference>
<evidence type="ECO:0000256" key="1">
    <source>
        <dbReference type="ARBA" id="ARBA00004370"/>
    </source>
</evidence>
<dbReference type="PANTHER" id="PTHR12668">
    <property type="entry name" value="TRANSMEMBRANE PROTEIN 14, 15"/>
    <property type="match status" value="1"/>
</dbReference>
<feature type="transmembrane region" description="Helical" evidence="6">
    <location>
        <begin position="113"/>
        <end position="132"/>
    </location>
</feature>
<dbReference type="GO" id="GO:0070453">
    <property type="term" value="P:regulation of heme biosynthetic process"/>
    <property type="evidence" value="ECO:0007669"/>
    <property type="project" value="TreeGrafter"/>
</dbReference>
<evidence type="ECO:0000256" key="4">
    <source>
        <dbReference type="ARBA" id="ARBA00022989"/>
    </source>
</evidence>
<evidence type="ECO:0008006" key="9">
    <source>
        <dbReference type="Google" id="ProtNLM"/>
    </source>
</evidence>
<dbReference type="RefSeq" id="XP_016604197.1">
    <property type="nucleotide sequence ID" value="XM_016756695.1"/>
</dbReference>
<evidence type="ECO:0000256" key="5">
    <source>
        <dbReference type="ARBA" id="ARBA00023136"/>
    </source>
</evidence>
<dbReference type="OrthoDB" id="5620at2759"/>
<organism evidence="7 8">
    <name type="scientific">Spizellomyces punctatus (strain DAOM BR117)</name>
    <dbReference type="NCBI Taxonomy" id="645134"/>
    <lineage>
        <taxon>Eukaryota</taxon>
        <taxon>Fungi</taxon>
        <taxon>Fungi incertae sedis</taxon>
        <taxon>Chytridiomycota</taxon>
        <taxon>Chytridiomycota incertae sedis</taxon>
        <taxon>Chytridiomycetes</taxon>
        <taxon>Spizellomycetales</taxon>
        <taxon>Spizellomycetaceae</taxon>
        <taxon>Spizellomyces</taxon>
    </lineage>
</organism>
<dbReference type="AlphaFoldDB" id="A0A0L0H4N6"/>
<keyword evidence="8" id="KW-1185">Reference proteome</keyword>
<gene>
    <name evidence="7" type="ORF">SPPG_08545</name>
</gene>
<dbReference type="OMA" id="ANSHKIM"/>